<name>A0A346E0J4_9PROT</name>
<accession>A0A346E0J4</accession>
<evidence type="ECO:0000313" key="1">
    <source>
        <dbReference type="EMBL" id="AXN02499.1"/>
    </source>
</evidence>
<keyword evidence="2" id="KW-1185">Reference proteome</keyword>
<dbReference type="AlphaFoldDB" id="A0A346E0J4"/>
<dbReference type="Proteomes" id="UP000257084">
    <property type="component" value="Chromosome"/>
</dbReference>
<sequence>MKKYIKIKKINKIFNCGIKKSYLLLKKYKNINNIKNNYIKKNKKNINHNKSKNFIIYYKINNKKNYLIINKFYFESDLFKENKNIKKKIKDINKLIFKNLYFNIKNKKKIEDKINFVNLAINENFSFKTKIIKSKDIFCIYLHLNKKICVLETKKKINKTIVLNVFYYNTKNIKKVSKKNNIFDTNYRIETIKNFKYLKKIYLY</sequence>
<proteinExistence type="predicted"/>
<protein>
    <submittedName>
        <fullName evidence="1">Uncharacterized protein</fullName>
    </submittedName>
</protein>
<gene>
    <name evidence="1" type="ORF">C9I84_111</name>
</gene>
<organism evidence="1 2">
    <name type="scientific">Candidatus Vidania fulgoroideorum</name>
    <dbReference type="NCBI Taxonomy" id="881286"/>
    <lineage>
        <taxon>Bacteria</taxon>
        <taxon>Pseudomonadati</taxon>
        <taxon>Pseudomonadota</taxon>
        <taxon>Betaproteobacteria</taxon>
        <taxon>Candidatus Vidania</taxon>
    </lineage>
</organism>
<reference evidence="1 2" key="1">
    <citation type="submission" date="2018-03" db="EMBL/GenBank/DDBJ databases">
        <title>A parallel universe: an anciently diverged bacterial symbiosis in a Hawaiian planthopper (Hemiptera: Cixiidae) reveals rearranged nutritional responsibilities.</title>
        <authorList>
            <person name="Bennett G."/>
            <person name="Mao M."/>
        </authorList>
    </citation>
    <scope>NUCLEOTIDE SEQUENCE [LARGE SCALE GENOMIC DNA]</scope>
    <source>
        <strain evidence="1 2">OLIH</strain>
    </source>
</reference>
<dbReference type="KEGG" id="vfg:C9I84_111"/>
<dbReference type="EMBL" id="CP028360">
    <property type="protein sequence ID" value="AXN02499.1"/>
    <property type="molecule type" value="Genomic_DNA"/>
</dbReference>
<evidence type="ECO:0000313" key="2">
    <source>
        <dbReference type="Proteomes" id="UP000257084"/>
    </source>
</evidence>